<reference evidence="3 4" key="1">
    <citation type="submission" date="2021-01" db="EMBL/GenBank/DDBJ databases">
        <title>Roseomonas sp. nov, a bacterium isolated from an oil production mixture in Yumen Oilfield.</title>
        <authorList>
            <person name="Wu D."/>
        </authorList>
    </citation>
    <scope>NUCLEOTIDE SEQUENCE [LARGE SCALE GENOMIC DNA]</scope>
    <source>
        <strain evidence="3 4">ROY-5-3</strain>
    </source>
</reference>
<accession>A0ABS6H0N3</accession>
<dbReference type="RefSeq" id="WP_216872579.1">
    <property type="nucleotide sequence ID" value="NZ_JAERQM010000001.1"/>
</dbReference>
<dbReference type="InterPro" id="IPR027372">
    <property type="entry name" value="Phytase-like_dom"/>
</dbReference>
<evidence type="ECO:0000313" key="3">
    <source>
        <dbReference type="EMBL" id="MBU8542224.1"/>
    </source>
</evidence>
<sequence>MLGFGGLSGLHLAPDLTLTTISDRGRFVQMRLALDEAGRPRALSQLRSGPLRDSAGRPLSGTNGDAEALARLPDGSWLIGFERRHRIQQHRDLAGPGREVPPPPGLERSPRNAALESLTVLADGRWFALSEGLAPPNAPADRQGWIGRPGAWQRLSYRPAPRLDPVDAAALPDGGALVLERGFSLFGGFSGRLVRLAPSAWSAPVLQGEELLRFAAPLPVDNYEGVAVLPWRGRLLVAVISDDNESILQATILLLFTLEP</sequence>
<feature type="domain" description="Phytase-like" evidence="2">
    <location>
        <begin position="3"/>
        <end position="244"/>
    </location>
</feature>
<evidence type="ECO:0000259" key="2">
    <source>
        <dbReference type="Pfam" id="PF13449"/>
    </source>
</evidence>
<dbReference type="EMBL" id="JAERQM010000001">
    <property type="protein sequence ID" value="MBU8542224.1"/>
    <property type="molecule type" value="Genomic_DNA"/>
</dbReference>
<keyword evidence="4" id="KW-1185">Reference proteome</keyword>
<comment type="caution">
    <text evidence="3">The sequence shown here is derived from an EMBL/GenBank/DDBJ whole genome shotgun (WGS) entry which is preliminary data.</text>
</comment>
<evidence type="ECO:0000256" key="1">
    <source>
        <dbReference type="SAM" id="MobiDB-lite"/>
    </source>
</evidence>
<gene>
    <name evidence="3" type="ORF">JJQ90_00820</name>
</gene>
<protein>
    <submittedName>
        <fullName evidence="3">Esterase-like activity of phytase family protein</fullName>
    </submittedName>
</protein>
<proteinExistence type="predicted"/>
<dbReference type="Proteomes" id="UP000689967">
    <property type="component" value="Unassembled WGS sequence"/>
</dbReference>
<feature type="region of interest" description="Disordered" evidence="1">
    <location>
        <begin position="91"/>
        <end position="111"/>
    </location>
</feature>
<name>A0ABS6H0N3_9PROT</name>
<organism evidence="3 4">
    <name type="scientific">Falsiroseomonas oleicola</name>
    <dbReference type="NCBI Taxonomy" id="2801474"/>
    <lineage>
        <taxon>Bacteria</taxon>
        <taxon>Pseudomonadati</taxon>
        <taxon>Pseudomonadota</taxon>
        <taxon>Alphaproteobacteria</taxon>
        <taxon>Acetobacterales</taxon>
        <taxon>Roseomonadaceae</taxon>
        <taxon>Falsiroseomonas</taxon>
    </lineage>
</organism>
<evidence type="ECO:0000313" key="4">
    <source>
        <dbReference type="Proteomes" id="UP000689967"/>
    </source>
</evidence>
<feature type="region of interest" description="Disordered" evidence="1">
    <location>
        <begin position="43"/>
        <end position="67"/>
    </location>
</feature>
<dbReference type="Pfam" id="PF13449">
    <property type="entry name" value="Phytase-like"/>
    <property type="match status" value="1"/>
</dbReference>